<dbReference type="GO" id="GO:1990841">
    <property type="term" value="F:promoter-specific chromatin binding"/>
    <property type="evidence" value="ECO:0007669"/>
    <property type="project" value="TreeGrafter"/>
</dbReference>
<accession>A0A250X0C8</accession>
<keyword evidence="7" id="KW-1185">Reference proteome</keyword>
<evidence type="ECO:0000256" key="4">
    <source>
        <dbReference type="ARBA" id="ARBA00023242"/>
    </source>
</evidence>
<evidence type="ECO:0000313" key="7">
    <source>
        <dbReference type="Proteomes" id="UP000232323"/>
    </source>
</evidence>
<evidence type="ECO:0000256" key="1">
    <source>
        <dbReference type="ARBA" id="ARBA00004123"/>
    </source>
</evidence>
<dbReference type="PANTHER" id="PTHR21242">
    <property type="entry name" value="TRANSCRIPTION INITIATION FACTOR TFIID SUBUNIT 10"/>
    <property type="match status" value="1"/>
</dbReference>
<gene>
    <name evidence="6" type="ORF">CEUSTIGMA_g3964.t1</name>
</gene>
<protein>
    <recommendedName>
        <fullName evidence="8">Transcription initiation factor TFIID subunit 10</fullName>
    </recommendedName>
</protein>
<dbReference type="GO" id="GO:0000124">
    <property type="term" value="C:SAGA complex"/>
    <property type="evidence" value="ECO:0007669"/>
    <property type="project" value="TreeGrafter"/>
</dbReference>
<dbReference type="AlphaFoldDB" id="A0A250X0C8"/>
<evidence type="ECO:0000256" key="3">
    <source>
        <dbReference type="ARBA" id="ARBA00023163"/>
    </source>
</evidence>
<evidence type="ECO:0000256" key="2">
    <source>
        <dbReference type="ARBA" id="ARBA00023015"/>
    </source>
</evidence>
<dbReference type="GO" id="GO:0005669">
    <property type="term" value="C:transcription factor TFIID complex"/>
    <property type="evidence" value="ECO:0007669"/>
    <property type="project" value="TreeGrafter"/>
</dbReference>
<keyword evidence="2" id="KW-0805">Transcription regulation</keyword>
<evidence type="ECO:0008006" key="8">
    <source>
        <dbReference type="Google" id="ProtNLM"/>
    </source>
</evidence>
<dbReference type="Pfam" id="PF03540">
    <property type="entry name" value="TAF10"/>
    <property type="match status" value="1"/>
</dbReference>
<keyword evidence="3" id="KW-0804">Transcription</keyword>
<dbReference type="PANTHER" id="PTHR21242:SF0">
    <property type="entry name" value="TRANSCRIPTION INITIATION FACTOR TFIID SUBUNIT 10"/>
    <property type="match status" value="1"/>
</dbReference>
<dbReference type="EMBL" id="BEGY01000018">
    <property type="protein sequence ID" value="GAX76518.1"/>
    <property type="molecule type" value="Genomic_DNA"/>
</dbReference>
<dbReference type="Proteomes" id="UP000232323">
    <property type="component" value="Unassembled WGS sequence"/>
</dbReference>
<sequence length="123" mass="13849">MNTLPDGTSELIERLDEQPPLVPDELTQYILGKSGQGSSDPRVTRLISLAGQRFISAVVNETLQLCKTRETASKRQLKQGGYVEKRVLMTEDLSKALKEYGVHLRRPQFYLDDDSRVETSAPK</sequence>
<comment type="subcellular location">
    <subcellularLocation>
        <location evidence="1">Nucleus</location>
    </subcellularLocation>
</comment>
<dbReference type="CDD" id="cd07982">
    <property type="entry name" value="HFD_TAF10"/>
    <property type="match status" value="1"/>
</dbReference>
<comment type="caution">
    <text evidence="6">The sequence shown here is derived from an EMBL/GenBank/DDBJ whole genome shotgun (WGS) entry which is preliminary data.</text>
</comment>
<dbReference type="PRINTS" id="PR01443">
    <property type="entry name" value="TFIID30KDSUB"/>
</dbReference>
<comment type="similarity">
    <text evidence="5">Belongs to the TAF10 family.</text>
</comment>
<evidence type="ECO:0000256" key="5">
    <source>
        <dbReference type="ARBA" id="ARBA00025730"/>
    </source>
</evidence>
<reference evidence="6 7" key="1">
    <citation type="submission" date="2017-08" db="EMBL/GenBank/DDBJ databases">
        <title>Acidophilic green algal genome provides insights into adaptation to an acidic environment.</title>
        <authorList>
            <person name="Hirooka S."/>
            <person name="Hirose Y."/>
            <person name="Kanesaki Y."/>
            <person name="Higuchi S."/>
            <person name="Fujiwara T."/>
            <person name="Onuma R."/>
            <person name="Era A."/>
            <person name="Ohbayashi R."/>
            <person name="Uzuka A."/>
            <person name="Nozaki H."/>
            <person name="Yoshikawa H."/>
            <person name="Miyagishima S.Y."/>
        </authorList>
    </citation>
    <scope>NUCLEOTIDE SEQUENCE [LARGE SCALE GENOMIC DNA]</scope>
    <source>
        <strain evidence="6 7">NIES-2499</strain>
    </source>
</reference>
<dbReference type="GO" id="GO:0016251">
    <property type="term" value="F:RNA polymerase II general transcription initiation factor activity"/>
    <property type="evidence" value="ECO:0007669"/>
    <property type="project" value="TreeGrafter"/>
</dbReference>
<dbReference type="InterPro" id="IPR003923">
    <property type="entry name" value="TAF10"/>
</dbReference>
<proteinExistence type="inferred from homology"/>
<name>A0A250X0C8_9CHLO</name>
<dbReference type="OrthoDB" id="154356at2759"/>
<dbReference type="GO" id="GO:0006367">
    <property type="term" value="P:transcription initiation at RNA polymerase II promoter"/>
    <property type="evidence" value="ECO:0007669"/>
    <property type="project" value="TreeGrafter"/>
</dbReference>
<keyword evidence="4" id="KW-0539">Nucleus</keyword>
<evidence type="ECO:0000313" key="6">
    <source>
        <dbReference type="EMBL" id="GAX76518.1"/>
    </source>
</evidence>
<dbReference type="STRING" id="1157962.A0A250X0C8"/>
<organism evidence="6 7">
    <name type="scientific">Chlamydomonas eustigma</name>
    <dbReference type="NCBI Taxonomy" id="1157962"/>
    <lineage>
        <taxon>Eukaryota</taxon>
        <taxon>Viridiplantae</taxon>
        <taxon>Chlorophyta</taxon>
        <taxon>core chlorophytes</taxon>
        <taxon>Chlorophyceae</taxon>
        <taxon>CS clade</taxon>
        <taxon>Chlamydomonadales</taxon>
        <taxon>Chlamydomonadaceae</taxon>
        <taxon>Chlamydomonas</taxon>
    </lineage>
</organism>